<dbReference type="GO" id="GO:0005789">
    <property type="term" value="C:endoplasmic reticulum membrane"/>
    <property type="evidence" value="ECO:0007669"/>
    <property type="project" value="UniProtKB-SubCell"/>
</dbReference>
<evidence type="ECO:0000256" key="6">
    <source>
        <dbReference type="ARBA" id="ARBA00022824"/>
    </source>
</evidence>
<keyword evidence="6" id="KW-0256">Endoplasmic reticulum</keyword>
<feature type="transmembrane region" description="Helical" evidence="11">
    <location>
        <begin position="219"/>
        <end position="238"/>
    </location>
</feature>
<dbReference type="EMBL" id="CAADRA010006926">
    <property type="protein sequence ID" value="VFT97356.1"/>
    <property type="molecule type" value="Genomic_DNA"/>
</dbReference>
<evidence type="ECO:0000256" key="1">
    <source>
        <dbReference type="ARBA" id="ARBA00004477"/>
    </source>
</evidence>
<dbReference type="GO" id="GO:0006629">
    <property type="term" value="P:lipid metabolic process"/>
    <property type="evidence" value="ECO:0007669"/>
    <property type="project" value="UniProtKB-KW"/>
</dbReference>
<evidence type="ECO:0000313" key="12">
    <source>
        <dbReference type="EMBL" id="KAF0687557.1"/>
    </source>
</evidence>
<keyword evidence="9 11" id="KW-0472">Membrane</keyword>
<keyword evidence="3" id="KW-0444">Lipid biosynthesis</keyword>
<sequence>MIPSALKGGVPALDGAARFVVVAFVVASFSAFLLLVCAHVATISSPAFAMHPIVDDTKSFSTNILLAATPVTNAIIATSGKDRASGGVAFGQLTTFGAYQVAGWICYGTVVWLLSTCDDSSNTPSICRTHETSVAYAGFLAQLFTVSSLLALEKLQLVHSAHADVPMGILTKRSITKSQLFLHNYMNLLAVVGALFLALSAEYVGDRAPAFSTNASLGSLSLGVAAIMSTYGLGGILSNDASQWKFWQPFSGGVVFVAVQIISWTCFTFSVLLQGCFFLSLVFVVEVELFVGIMGLAGALSIASQIGMMVSLVVYVPPNTTRRLQLEAFVMRHIELLIPILMTNLPAVAFMPWVLPWLLVPSFSWHDVAIYTVVHIGVQTLHSVLNAHLLQVFFKHSSAGKRSPPLYWAVPLVGMTLPAISACAHVAAGDRAALASVAFATAWYAYTIPTMVGMPAQTGCREDKRFRTQQTWFMETAARYFSLNLVRTATLDPAETYIFGFHPHGIIPMTVMWLQFTDQWRALFPGIFAHPLSASVVHYFPGIRDVVHLLGGREVTRTTFSNTLKAGQSIFVVPGGQAELVESVSRRRQVRVYTGHKGFVRMALEHGTPLVPVLSFKEGEILDNVRFPVMQKWFIKRFALPCPYYPHGWTWLPIPNRVGLTIAVGDPLPVTKVNAPTHAQVDALHEIYFGKLKEMFHAHKEAAGCADYELVFIDK</sequence>
<keyword evidence="8" id="KW-0443">Lipid metabolism</keyword>
<comment type="similarity">
    <text evidence="2">Belongs to the diacylglycerol acyltransferase family.</text>
</comment>
<dbReference type="PANTHER" id="PTHR12317">
    <property type="entry name" value="DIACYLGLYCEROL O-ACYLTRANSFERASE"/>
    <property type="match status" value="1"/>
</dbReference>
<dbReference type="GO" id="GO:0008374">
    <property type="term" value="F:O-acyltransferase activity"/>
    <property type="evidence" value="ECO:0007669"/>
    <property type="project" value="InterPro"/>
</dbReference>
<organism evidence="13 14">
    <name type="scientific">Aphanomyces stellatus</name>
    <dbReference type="NCBI Taxonomy" id="120398"/>
    <lineage>
        <taxon>Eukaryota</taxon>
        <taxon>Sar</taxon>
        <taxon>Stramenopiles</taxon>
        <taxon>Oomycota</taxon>
        <taxon>Saprolegniomycetes</taxon>
        <taxon>Saprolegniales</taxon>
        <taxon>Verrucalvaceae</taxon>
        <taxon>Aphanomyces</taxon>
    </lineage>
</organism>
<name>A0A485LG84_9STRA</name>
<evidence type="ECO:0000313" key="14">
    <source>
        <dbReference type="Proteomes" id="UP000332933"/>
    </source>
</evidence>
<feature type="transmembrane region" description="Helical" evidence="11">
    <location>
        <begin position="289"/>
        <end position="315"/>
    </location>
</feature>
<proteinExistence type="inferred from homology"/>
<protein>
    <submittedName>
        <fullName evidence="13">Aste57867_20676 protein</fullName>
    </submittedName>
</protein>
<dbReference type="Pfam" id="PF03982">
    <property type="entry name" value="DAGAT"/>
    <property type="match status" value="1"/>
</dbReference>
<keyword evidence="5 11" id="KW-0812">Transmembrane</keyword>
<dbReference type="AlphaFoldDB" id="A0A485LG84"/>
<keyword evidence="10" id="KW-0012">Acyltransferase</keyword>
<evidence type="ECO:0000256" key="7">
    <source>
        <dbReference type="ARBA" id="ARBA00022989"/>
    </source>
</evidence>
<reference evidence="13 14" key="1">
    <citation type="submission" date="2019-03" db="EMBL/GenBank/DDBJ databases">
        <authorList>
            <person name="Gaulin E."/>
            <person name="Dumas B."/>
        </authorList>
    </citation>
    <scope>NUCLEOTIDE SEQUENCE [LARGE SCALE GENOMIC DNA]</scope>
    <source>
        <strain evidence="13">CBS 568.67</strain>
    </source>
</reference>
<keyword evidence="14" id="KW-1185">Reference proteome</keyword>
<evidence type="ECO:0000313" key="13">
    <source>
        <dbReference type="EMBL" id="VFT97356.1"/>
    </source>
</evidence>
<dbReference type="InterPro" id="IPR007130">
    <property type="entry name" value="DAGAT"/>
</dbReference>
<feature type="transmembrane region" description="Helical" evidence="11">
    <location>
        <begin position="180"/>
        <end position="199"/>
    </location>
</feature>
<evidence type="ECO:0000256" key="4">
    <source>
        <dbReference type="ARBA" id="ARBA00022679"/>
    </source>
</evidence>
<evidence type="ECO:0000256" key="5">
    <source>
        <dbReference type="ARBA" id="ARBA00022692"/>
    </source>
</evidence>
<evidence type="ECO:0000256" key="2">
    <source>
        <dbReference type="ARBA" id="ARBA00005420"/>
    </source>
</evidence>
<comment type="subcellular location">
    <subcellularLocation>
        <location evidence="1">Endoplasmic reticulum membrane</location>
        <topology evidence="1">Multi-pass membrane protein</topology>
    </subcellularLocation>
</comment>
<feature type="transmembrane region" description="Helical" evidence="11">
    <location>
        <begin position="406"/>
        <end position="427"/>
    </location>
</feature>
<feature type="transmembrane region" description="Helical" evidence="11">
    <location>
        <begin position="93"/>
        <end position="114"/>
    </location>
</feature>
<dbReference type="Proteomes" id="UP000332933">
    <property type="component" value="Unassembled WGS sequence"/>
</dbReference>
<evidence type="ECO:0000256" key="3">
    <source>
        <dbReference type="ARBA" id="ARBA00022516"/>
    </source>
</evidence>
<reference evidence="12" key="2">
    <citation type="submission" date="2019-06" db="EMBL/GenBank/DDBJ databases">
        <title>Genomics analysis of Aphanomyces spp. identifies a new class of oomycete effector associated with host adaptation.</title>
        <authorList>
            <person name="Gaulin E."/>
        </authorList>
    </citation>
    <scope>NUCLEOTIDE SEQUENCE</scope>
    <source>
        <strain evidence="12">CBS 578.67</strain>
    </source>
</reference>
<dbReference type="EMBL" id="VJMH01006900">
    <property type="protein sequence ID" value="KAF0687557.1"/>
    <property type="molecule type" value="Genomic_DNA"/>
</dbReference>
<feature type="transmembrane region" description="Helical" evidence="11">
    <location>
        <begin position="20"/>
        <end position="41"/>
    </location>
</feature>
<feature type="transmembrane region" description="Helical" evidence="11">
    <location>
        <begin position="336"/>
        <end position="356"/>
    </location>
</feature>
<evidence type="ECO:0000256" key="9">
    <source>
        <dbReference type="ARBA" id="ARBA00023136"/>
    </source>
</evidence>
<evidence type="ECO:0000256" key="8">
    <source>
        <dbReference type="ARBA" id="ARBA00023098"/>
    </source>
</evidence>
<accession>A0A485LG84</accession>
<dbReference type="CDD" id="cd07987">
    <property type="entry name" value="LPLAT_MGAT-like"/>
    <property type="match status" value="1"/>
</dbReference>
<feature type="transmembrane region" description="Helical" evidence="11">
    <location>
        <begin position="433"/>
        <end position="456"/>
    </location>
</feature>
<dbReference type="PANTHER" id="PTHR12317:SF34">
    <property type="entry name" value="ACYLTRANSFERASE"/>
    <property type="match status" value="1"/>
</dbReference>
<feature type="transmembrane region" description="Helical" evidence="11">
    <location>
        <begin position="250"/>
        <end position="283"/>
    </location>
</feature>
<keyword evidence="4" id="KW-0808">Transferase</keyword>
<keyword evidence="7 11" id="KW-1133">Transmembrane helix</keyword>
<feature type="transmembrane region" description="Helical" evidence="11">
    <location>
        <begin position="368"/>
        <end position="394"/>
    </location>
</feature>
<evidence type="ECO:0000256" key="10">
    <source>
        <dbReference type="ARBA" id="ARBA00023315"/>
    </source>
</evidence>
<evidence type="ECO:0000256" key="11">
    <source>
        <dbReference type="SAM" id="Phobius"/>
    </source>
</evidence>
<gene>
    <name evidence="13" type="primary">Aste57867_20676</name>
    <name evidence="12" type="ORF">As57867_020608</name>
    <name evidence="13" type="ORF">ASTE57867_20676</name>
</gene>
<dbReference type="OrthoDB" id="264532at2759"/>